<feature type="transmembrane region" description="Helical" evidence="7">
    <location>
        <begin position="328"/>
        <end position="347"/>
    </location>
</feature>
<feature type="transmembrane region" description="Helical" evidence="7">
    <location>
        <begin position="401"/>
        <end position="424"/>
    </location>
</feature>
<dbReference type="PRINTS" id="PR01130">
    <property type="entry name" value="DERENTRNSPRT"/>
</dbReference>
<feature type="transmembrane region" description="Helical" evidence="7">
    <location>
        <begin position="261"/>
        <end position="279"/>
    </location>
</feature>
<dbReference type="AlphaFoldDB" id="A0A9P0B448"/>
<evidence type="ECO:0000256" key="6">
    <source>
        <dbReference type="ARBA" id="ARBA00023136"/>
    </source>
</evidence>
<dbReference type="Pfam" id="PF01733">
    <property type="entry name" value="Nucleoside_tran"/>
    <property type="match status" value="2"/>
</dbReference>
<comment type="similarity">
    <text evidence="2">Belongs to the SLC29A/ENT transporter (TC 2.A.57) family.</text>
</comment>
<dbReference type="OrthoDB" id="46396at2759"/>
<feature type="transmembrane region" description="Helical" evidence="7">
    <location>
        <begin position="169"/>
        <end position="191"/>
    </location>
</feature>
<evidence type="ECO:0000256" key="1">
    <source>
        <dbReference type="ARBA" id="ARBA00004141"/>
    </source>
</evidence>
<dbReference type="GO" id="GO:0005886">
    <property type="term" value="C:plasma membrane"/>
    <property type="evidence" value="ECO:0007669"/>
    <property type="project" value="TreeGrafter"/>
</dbReference>
<evidence type="ECO:0000256" key="7">
    <source>
        <dbReference type="SAM" id="Phobius"/>
    </source>
</evidence>
<evidence type="ECO:0000313" key="8">
    <source>
        <dbReference type="EMBL" id="CAH0555197.1"/>
    </source>
</evidence>
<dbReference type="PIRSF" id="PIRSF016379">
    <property type="entry name" value="ENT"/>
    <property type="match status" value="1"/>
</dbReference>
<sequence>MSMQVDSTNGEKEIRIQTQDKYKLTYVLFYAFGLLTQVPNNFFVTANAYWMYKFRDTSHPFDPSNKNKTELQVQFTSNFSIVSQVITVLFLATTAIFGNNVAIHKKIIFSLSLMMLMFMITIVFVVIDTDSWQLEFYGLTLAMGCILNAGSAISMLSSFQLCFKFPPSYLVAQLSGQAICGIFASVIQIISLANGQENVKINAVIYFGTGTLCILLTILFYLFQRVKSEFFMGYETLIIQTLQAETPRPLKELLIEVFHKIKIYLFSMVLVVGTTFLVHPGLTALVQSVGRGSSWNTTYFLPTITYLLHNVCDLTGRELAMRIKKPCSQTLLFITSIIRIGMVPLLMFCNATPRHHLPVVFNSDTAYIIFIFVLSISNGYLFNTSIMGISTVTTKKDQQYVFILILVCMLSSMMACSIMNSLIIKLI</sequence>
<protein>
    <recommendedName>
        <fullName evidence="10">Equilibrative nucleoside transporter 3</fullName>
    </recommendedName>
</protein>
<reference evidence="8" key="1">
    <citation type="submission" date="2021-12" db="EMBL/GenBank/DDBJ databases">
        <authorList>
            <person name="King R."/>
        </authorList>
    </citation>
    <scope>NUCLEOTIDE SEQUENCE</scope>
</reference>
<evidence type="ECO:0000313" key="9">
    <source>
        <dbReference type="Proteomes" id="UP001154078"/>
    </source>
</evidence>
<proteinExistence type="inferred from homology"/>
<feature type="transmembrane region" description="Helical" evidence="7">
    <location>
        <begin position="299"/>
        <end position="316"/>
    </location>
</feature>
<feature type="transmembrane region" description="Helical" evidence="7">
    <location>
        <begin position="203"/>
        <end position="223"/>
    </location>
</feature>
<feature type="transmembrane region" description="Helical" evidence="7">
    <location>
        <begin position="72"/>
        <end position="95"/>
    </location>
</feature>
<keyword evidence="6 7" id="KW-0472">Membrane</keyword>
<keyword evidence="3" id="KW-0813">Transport</keyword>
<evidence type="ECO:0000256" key="3">
    <source>
        <dbReference type="ARBA" id="ARBA00022448"/>
    </source>
</evidence>
<feature type="transmembrane region" description="Helical" evidence="7">
    <location>
        <begin position="367"/>
        <end position="389"/>
    </location>
</feature>
<evidence type="ECO:0000256" key="5">
    <source>
        <dbReference type="ARBA" id="ARBA00022989"/>
    </source>
</evidence>
<keyword evidence="9" id="KW-1185">Reference proteome</keyword>
<organism evidence="8 9">
    <name type="scientific">Brassicogethes aeneus</name>
    <name type="common">Rape pollen beetle</name>
    <name type="synonym">Meligethes aeneus</name>
    <dbReference type="NCBI Taxonomy" id="1431903"/>
    <lineage>
        <taxon>Eukaryota</taxon>
        <taxon>Metazoa</taxon>
        <taxon>Ecdysozoa</taxon>
        <taxon>Arthropoda</taxon>
        <taxon>Hexapoda</taxon>
        <taxon>Insecta</taxon>
        <taxon>Pterygota</taxon>
        <taxon>Neoptera</taxon>
        <taxon>Endopterygota</taxon>
        <taxon>Coleoptera</taxon>
        <taxon>Polyphaga</taxon>
        <taxon>Cucujiformia</taxon>
        <taxon>Nitidulidae</taxon>
        <taxon>Meligethinae</taxon>
        <taxon>Brassicogethes</taxon>
    </lineage>
</organism>
<name>A0A9P0B448_BRAAE</name>
<dbReference type="Proteomes" id="UP001154078">
    <property type="component" value="Chromosome 4"/>
</dbReference>
<feature type="transmembrane region" description="Helical" evidence="7">
    <location>
        <begin position="107"/>
        <end position="127"/>
    </location>
</feature>
<dbReference type="EMBL" id="OV121135">
    <property type="protein sequence ID" value="CAH0555197.1"/>
    <property type="molecule type" value="Genomic_DNA"/>
</dbReference>
<feature type="transmembrane region" description="Helical" evidence="7">
    <location>
        <begin position="27"/>
        <end position="52"/>
    </location>
</feature>
<evidence type="ECO:0008006" key="10">
    <source>
        <dbReference type="Google" id="ProtNLM"/>
    </source>
</evidence>
<gene>
    <name evidence="8" type="ORF">MELIAE_LOCUS6624</name>
</gene>
<keyword evidence="5 7" id="KW-1133">Transmembrane helix</keyword>
<dbReference type="PANTHER" id="PTHR10332">
    <property type="entry name" value="EQUILIBRATIVE NUCLEOSIDE TRANSPORTER"/>
    <property type="match status" value="1"/>
</dbReference>
<accession>A0A9P0B448</accession>
<keyword evidence="4 7" id="KW-0812">Transmembrane</keyword>
<feature type="transmembrane region" description="Helical" evidence="7">
    <location>
        <begin position="139"/>
        <end position="157"/>
    </location>
</feature>
<evidence type="ECO:0000256" key="2">
    <source>
        <dbReference type="ARBA" id="ARBA00007965"/>
    </source>
</evidence>
<dbReference type="GO" id="GO:0005337">
    <property type="term" value="F:nucleoside transmembrane transporter activity"/>
    <property type="evidence" value="ECO:0007669"/>
    <property type="project" value="InterPro"/>
</dbReference>
<dbReference type="InterPro" id="IPR002259">
    <property type="entry name" value="Eqnu_transpt"/>
</dbReference>
<evidence type="ECO:0000256" key="4">
    <source>
        <dbReference type="ARBA" id="ARBA00022692"/>
    </source>
</evidence>
<comment type="subcellular location">
    <subcellularLocation>
        <location evidence="1">Membrane</location>
        <topology evidence="1">Multi-pass membrane protein</topology>
    </subcellularLocation>
</comment>
<dbReference type="PANTHER" id="PTHR10332:SF88">
    <property type="entry name" value="EQUILIBRATIVE NUCLEOSIDE TRANSPORTER 1, ISOFORM A"/>
    <property type="match status" value="1"/>
</dbReference>